<protein>
    <submittedName>
        <fullName evidence="2">Uncharacterized protein</fullName>
    </submittedName>
</protein>
<organism evidence="2">
    <name type="scientific">Trieres chinensis</name>
    <name type="common">Marine centric diatom</name>
    <name type="synonym">Odontella sinensis</name>
    <dbReference type="NCBI Taxonomy" id="1514140"/>
    <lineage>
        <taxon>Eukaryota</taxon>
        <taxon>Sar</taxon>
        <taxon>Stramenopiles</taxon>
        <taxon>Ochrophyta</taxon>
        <taxon>Bacillariophyta</taxon>
        <taxon>Mediophyceae</taxon>
        <taxon>Biddulphiophycidae</taxon>
        <taxon>Eupodiscales</taxon>
        <taxon>Parodontellaceae</taxon>
        <taxon>Trieres</taxon>
    </lineage>
</organism>
<name>A0A7S2A821_TRICV</name>
<accession>A0A7S2A821</accession>
<feature type="region of interest" description="Disordered" evidence="1">
    <location>
        <begin position="167"/>
        <end position="198"/>
    </location>
</feature>
<evidence type="ECO:0000256" key="1">
    <source>
        <dbReference type="SAM" id="MobiDB-lite"/>
    </source>
</evidence>
<dbReference type="AlphaFoldDB" id="A0A7S2A821"/>
<sequence length="198" mass="22870">MFRARTSLHRLAATAPIDAASSTRSAATLRRSRMFSSKMTPGEREAAMREADAKMREYHLNRPPIELVKPKKSKWGNPRDDQTFIQAAIVVSFVTAFLITPLLGRKIATDEEFRKKYIPAWYDYTIERPESAWTREELHEQLVQVQRELHERAIRGDFEPEKLDKMRRHFGGVDPGDDPHGWGKLHPGVDDDEDIEDD</sequence>
<dbReference type="EMBL" id="HBGO01035795">
    <property type="protein sequence ID" value="CAD9360397.1"/>
    <property type="molecule type" value="Transcribed_RNA"/>
</dbReference>
<evidence type="ECO:0000313" key="2">
    <source>
        <dbReference type="EMBL" id="CAD9360397.1"/>
    </source>
</evidence>
<proteinExistence type="predicted"/>
<reference evidence="2" key="1">
    <citation type="submission" date="2021-01" db="EMBL/GenBank/DDBJ databases">
        <authorList>
            <person name="Corre E."/>
            <person name="Pelletier E."/>
            <person name="Niang G."/>
            <person name="Scheremetjew M."/>
            <person name="Finn R."/>
            <person name="Kale V."/>
            <person name="Holt S."/>
            <person name="Cochrane G."/>
            <person name="Meng A."/>
            <person name="Brown T."/>
            <person name="Cohen L."/>
        </authorList>
    </citation>
    <scope>NUCLEOTIDE SEQUENCE</scope>
    <source>
        <strain evidence="2">Grunow 1884</strain>
    </source>
</reference>
<gene>
    <name evidence="2" type="ORF">OSIN01602_LOCUS20699</name>
</gene>